<feature type="transmembrane region" description="Helical" evidence="1">
    <location>
        <begin position="52"/>
        <end position="74"/>
    </location>
</feature>
<proteinExistence type="predicted"/>
<dbReference type="InterPro" id="IPR005182">
    <property type="entry name" value="YdbS-like_PH"/>
</dbReference>
<dbReference type="OrthoDB" id="3378680at2"/>
<sequence length="161" mass="18614">MNVIHPMISKKFDKKEGEEILLRSNQHPSIFYGGLVFLIYNIAVTFSGEMNIAGVIFIVVGLIWAFVGFLKWTYKEYVLTNKRLAIISGYFYLQTEEYPLNKVDNVSLYQNWLDKLWDKGIVTLFGISIQTRRIKGLKSAERFKDAIHSQLSVDSEPYFSS</sequence>
<protein>
    <recommendedName>
        <fullName evidence="2">YdbS-like PH domain-containing protein</fullName>
    </recommendedName>
</protein>
<feature type="domain" description="YdbS-like PH" evidence="2">
    <location>
        <begin position="74"/>
        <end position="122"/>
    </location>
</feature>
<evidence type="ECO:0000313" key="4">
    <source>
        <dbReference type="Proteomes" id="UP000233398"/>
    </source>
</evidence>
<dbReference type="Pfam" id="PF03703">
    <property type="entry name" value="bPH_2"/>
    <property type="match status" value="1"/>
</dbReference>
<comment type="caution">
    <text evidence="3">The sequence shown here is derived from an EMBL/GenBank/DDBJ whole genome shotgun (WGS) entry which is preliminary data.</text>
</comment>
<feature type="transmembrane region" description="Helical" evidence="1">
    <location>
        <begin position="29"/>
        <end position="46"/>
    </location>
</feature>
<organism evidence="3 4">
    <name type="scientific">Rhodohalobacter barkolensis</name>
    <dbReference type="NCBI Taxonomy" id="2053187"/>
    <lineage>
        <taxon>Bacteria</taxon>
        <taxon>Pseudomonadati</taxon>
        <taxon>Balneolota</taxon>
        <taxon>Balneolia</taxon>
        <taxon>Balneolales</taxon>
        <taxon>Balneolaceae</taxon>
        <taxon>Rhodohalobacter</taxon>
    </lineage>
</organism>
<dbReference type="Proteomes" id="UP000233398">
    <property type="component" value="Unassembled WGS sequence"/>
</dbReference>
<evidence type="ECO:0000313" key="3">
    <source>
        <dbReference type="EMBL" id="PKD43850.1"/>
    </source>
</evidence>
<reference evidence="3 4" key="1">
    <citation type="submission" date="2017-11" db="EMBL/GenBank/DDBJ databases">
        <title>Rhodohalobacter 15182 sp. nov., isolated from a salt lake.</title>
        <authorList>
            <person name="Han S."/>
        </authorList>
    </citation>
    <scope>NUCLEOTIDE SEQUENCE [LARGE SCALE GENOMIC DNA]</scope>
    <source>
        <strain evidence="3 4">15182</strain>
    </source>
</reference>
<dbReference type="EMBL" id="PISP01000002">
    <property type="protein sequence ID" value="PKD43850.1"/>
    <property type="molecule type" value="Genomic_DNA"/>
</dbReference>
<dbReference type="AlphaFoldDB" id="A0A2N0VI39"/>
<accession>A0A2N0VI39</accession>
<name>A0A2N0VI39_9BACT</name>
<keyword evidence="4" id="KW-1185">Reference proteome</keyword>
<gene>
    <name evidence="3" type="ORF">CWD77_09855</name>
</gene>
<keyword evidence="1" id="KW-0472">Membrane</keyword>
<keyword evidence="1" id="KW-0812">Transmembrane</keyword>
<evidence type="ECO:0000259" key="2">
    <source>
        <dbReference type="Pfam" id="PF03703"/>
    </source>
</evidence>
<keyword evidence="1" id="KW-1133">Transmembrane helix</keyword>
<evidence type="ECO:0000256" key="1">
    <source>
        <dbReference type="SAM" id="Phobius"/>
    </source>
</evidence>